<name>A0A382IDJ6_9ZZZZ</name>
<gene>
    <name evidence="1" type="ORF">METZ01_LOCUS250206</name>
</gene>
<feature type="non-terminal residue" evidence="1">
    <location>
        <position position="120"/>
    </location>
</feature>
<dbReference type="PANTHER" id="PTHR34512">
    <property type="entry name" value="CELL SURFACE PROTEIN"/>
    <property type="match status" value="1"/>
</dbReference>
<reference evidence="1" key="1">
    <citation type="submission" date="2018-05" db="EMBL/GenBank/DDBJ databases">
        <authorList>
            <person name="Lanie J.A."/>
            <person name="Ng W.-L."/>
            <person name="Kazmierczak K.M."/>
            <person name="Andrzejewski T.M."/>
            <person name="Davidsen T.M."/>
            <person name="Wayne K.J."/>
            <person name="Tettelin H."/>
            <person name="Glass J.I."/>
            <person name="Rusch D."/>
            <person name="Podicherti R."/>
            <person name="Tsui H.-C.T."/>
            <person name="Winkler M.E."/>
        </authorList>
    </citation>
    <scope>NUCLEOTIDE SEQUENCE</scope>
</reference>
<proteinExistence type="predicted"/>
<dbReference type="Gene3D" id="2.130.10.10">
    <property type="entry name" value="YVTN repeat-like/Quinoprotein amine dehydrogenase"/>
    <property type="match status" value="1"/>
</dbReference>
<evidence type="ECO:0000313" key="1">
    <source>
        <dbReference type="EMBL" id="SVB97352.1"/>
    </source>
</evidence>
<evidence type="ECO:0008006" key="2">
    <source>
        <dbReference type="Google" id="ProtNLM"/>
    </source>
</evidence>
<dbReference type="AlphaFoldDB" id="A0A382IDJ6"/>
<dbReference type="InterPro" id="IPR011047">
    <property type="entry name" value="Quinoprotein_ADH-like_sf"/>
</dbReference>
<dbReference type="EMBL" id="UINC01066537">
    <property type="protein sequence ID" value="SVB97352.1"/>
    <property type="molecule type" value="Genomic_DNA"/>
</dbReference>
<accession>A0A382IDJ6</accession>
<dbReference type="InterPro" id="IPR015943">
    <property type="entry name" value="WD40/YVTN_repeat-like_dom_sf"/>
</dbReference>
<dbReference type="SUPFAM" id="SSF50998">
    <property type="entry name" value="Quinoprotein alcohol dehydrogenase-like"/>
    <property type="match status" value="1"/>
</dbReference>
<dbReference type="PANTHER" id="PTHR34512:SF30">
    <property type="entry name" value="OUTER MEMBRANE PROTEIN ASSEMBLY FACTOR BAMB"/>
    <property type="match status" value="1"/>
</dbReference>
<protein>
    <recommendedName>
        <fullName evidence="2">Alcohol dehydrogenase</fullName>
    </recommendedName>
</protein>
<sequence length="120" mass="13123">MWPLLLLTPISMQADDWPCFRGHNHDGVSDEKNWRTVWPKAGLKQVWREKVGIGFSSVSVVNGMAFTLGHTGGKDALCCLDAKTGRKIWGYSWPSAIGAKFYIGGPGSTPTVASDHVYVT</sequence>
<organism evidence="1">
    <name type="scientific">marine metagenome</name>
    <dbReference type="NCBI Taxonomy" id="408172"/>
    <lineage>
        <taxon>unclassified sequences</taxon>
        <taxon>metagenomes</taxon>
        <taxon>ecological metagenomes</taxon>
    </lineage>
</organism>